<dbReference type="Proteomes" id="UP000799755">
    <property type="component" value="Unassembled WGS sequence"/>
</dbReference>
<dbReference type="EMBL" id="MU003511">
    <property type="protein sequence ID" value="KAF2469543.1"/>
    <property type="molecule type" value="Genomic_DNA"/>
</dbReference>
<evidence type="ECO:0000313" key="2">
    <source>
        <dbReference type="Proteomes" id="UP000799755"/>
    </source>
</evidence>
<reference evidence="1" key="1">
    <citation type="journal article" date="2020" name="Stud. Mycol.">
        <title>101 Dothideomycetes genomes: a test case for predicting lifestyles and emergence of pathogens.</title>
        <authorList>
            <person name="Haridas S."/>
            <person name="Albert R."/>
            <person name="Binder M."/>
            <person name="Bloem J."/>
            <person name="Labutti K."/>
            <person name="Salamov A."/>
            <person name="Andreopoulos B."/>
            <person name="Baker S."/>
            <person name="Barry K."/>
            <person name="Bills G."/>
            <person name="Bluhm B."/>
            <person name="Cannon C."/>
            <person name="Castanera R."/>
            <person name="Culley D."/>
            <person name="Daum C."/>
            <person name="Ezra D."/>
            <person name="Gonzalez J."/>
            <person name="Henrissat B."/>
            <person name="Kuo A."/>
            <person name="Liang C."/>
            <person name="Lipzen A."/>
            <person name="Lutzoni F."/>
            <person name="Magnuson J."/>
            <person name="Mondo S."/>
            <person name="Nolan M."/>
            <person name="Ohm R."/>
            <person name="Pangilinan J."/>
            <person name="Park H.-J."/>
            <person name="Ramirez L."/>
            <person name="Alfaro M."/>
            <person name="Sun H."/>
            <person name="Tritt A."/>
            <person name="Yoshinaga Y."/>
            <person name="Zwiers L.-H."/>
            <person name="Turgeon B."/>
            <person name="Goodwin S."/>
            <person name="Spatafora J."/>
            <person name="Crous P."/>
            <person name="Grigoriev I."/>
        </authorList>
    </citation>
    <scope>NUCLEOTIDE SEQUENCE</scope>
    <source>
        <strain evidence="1">ATCC 200398</strain>
    </source>
</reference>
<feature type="non-terminal residue" evidence="1">
    <location>
        <position position="502"/>
    </location>
</feature>
<feature type="non-terminal residue" evidence="1">
    <location>
        <position position="1"/>
    </location>
</feature>
<organism evidence="1 2">
    <name type="scientific">Lindgomyces ingoldianus</name>
    <dbReference type="NCBI Taxonomy" id="673940"/>
    <lineage>
        <taxon>Eukaryota</taxon>
        <taxon>Fungi</taxon>
        <taxon>Dikarya</taxon>
        <taxon>Ascomycota</taxon>
        <taxon>Pezizomycotina</taxon>
        <taxon>Dothideomycetes</taxon>
        <taxon>Pleosporomycetidae</taxon>
        <taxon>Pleosporales</taxon>
        <taxon>Lindgomycetaceae</taxon>
        <taxon>Lindgomyces</taxon>
    </lineage>
</organism>
<sequence>QVLQWSQNCSSLHPHCKPRIIPREEWPTRLLDVGGADSPVIRLCDTIKLDITTLEYTTLSHCWGDYIPIRLLKSNYSSFVDGKPLCSLPKTFQDAVEVTRKLDVRFLWIDSLCIVQDSTSDWAKESGKMRLVYRNSSLTIAAAAAVDATGGLFSSRNPLTVVPCSVELGDGHGSRHAWSMYMSEDEEEETNQQRSLILFTRAWVLQERLLSPLLLIFGKRELYWECLRLYASEVYPEGIRFFDRSYGLDIFTLRRVWNNRSDSSWSPWRLWNAIFSRYSGLKLSHTSDKLVALAGLAADLHTAFPNMIYLAGIWSNRLRRGLLWYCYDGSPWRKPCYTAPSWSWASIDAPVWTNNNVSFSDAIAEVLDAQVSLSSPANPYGMVTDGHIRLKAPLVRLGLRRGSIGRRWYIADSNEESESGTEDSEYGIADSIPNSTIEINIALDDRAASQSIQSFFAYLVPLAASLTKRGDGLHLEGLILIPTHLKRGQFRRIGYFYLRDYW</sequence>
<evidence type="ECO:0000313" key="1">
    <source>
        <dbReference type="EMBL" id="KAF2469543.1"/>
    </source>
</evidence>
<proteinExistence type="predicted"/>
<comment type="caution">
    <text evidence="1">The sequence shown here is derived from an EMBL/GenBank/DDBJ whole genome shotgun (WGS) entry which is preliminary data.</text>
</comment>
<protein>
    <submittedName>
        <fullName evidence="1">HET-domain-containing protein</fullName>
    </submittedName>
</protein>
<accession>A0ACB6QRD6</accession>
<name>A0ACB6QRD6_9PLEO</name>
<keyword evidence="2" id="KW-1185">Reference proteome</keyword>
<gene>
    <name evidence="1" type="ORF">BDR25DRAFT_201915</name>
</gene>